<feature type="domain" description="Phosphatidic acid phosphatase type 2/haloperoxidase" evidence="2">
    <location>
        <begin position="77"/>
        <end position="190"/>
    </location>
</feature>
<name>A0ABV0GMM4_PAENI</name>
<organism evidence="3 4">
    <name type="scientific">Paenarthrobacter nicotinovorans</name>
    <name type="common">Arthrobacter nicotinovorans</name>
    <dbReference type="NCBI Taxonomy" id="29320"/>
    <lineage>
        <taxon>Bacteria</taxon>
        <taxon>Bacillati</taxon>
        <taxon>Actinomycetota</taxon>
        <taxon>Actinomycetes</taxon>
        <taxon>Micrococcales</taxon>
        <taxon>Micrococcaceae</taxon>
        <taxon>Paenarthrobacter</taxon>
    </lineage>
</organism>
<accession>A0ABV0GMM4</accession>
<dbReference type="SUPFAM" id="SSF48317">
    <property type="entry name" value="Acid phosphatase/Vanadium-dependent haloperoxidase"/>
    <property type="match status" value="1"/>
</dbReference>
<proteinExistence type="predicted"/>
<evidence type="ECO:0000313" key="4">
    <source>
        <dbReference type="Proteomes" id="UP001448614"/>
    </source>
</evidence>
<keyword evidence="1" id="KW-0812">Transmembrane</keyword>
<dbReference type="EMBL" id="JBBMFV010000003">
    <property type="protein sequence ID" value="MEO3939759.1"/>
    <property type="molecule type" value="Genomic_DNA"/>
</dbReference>
<protein>
    <submittedName>
        <fullName evidence="3">Phosphatase PAP2 family protein</fullName>
    </submittedName>
</protein>
<comment type="caution">
    <text evidence="3">The sequence shown here is derived from an EMBL/GenBank/DDBJ whole genome shotgun (WGS) entry which is preliminary data.</text>
</comment>
<dbReference type="PANTHER" id="PTHR14969:SF13">
    <property type="entry name" value="AT30094P"/>
    <property type="match status" value="1"/>
</dbReference>
<reference evidence="3 4" key="1">
    <citation type="journal article" date="2024" name="Appl. Microbiol. Biotechnol.">
        <title>Biosynthetic gene clusters with biotechnological applications in novel Antarctic isolates from Actinomycetota.</title>
        <authorList>
            <person name="Bruna P."/>
            <person name="Nunez-Montero K."/>
            <person name="Contreras M.J."/>
            <person name="Leal K."/>
            <person name="Garcia M."/>
            <person name="Abanto M."/>
            <person name="Barrientos L."/>
        </authorList>
    </citation>
    <scope>NUCLEOTIDE SEQUENCE [LARGE SCALE GENOMIC DNA]</scope>
    <source>
        <strain evidence="3 4">Se16.17</strain>
    </source>
</reference>
<dbReference type="Pfam" id="PF01569">
    <property type="entry name" value="PAP2"/>
    <property type="match status" value="1"/>
</dbReference>
<evidence type="ECO:0000256" key="1">
    <source>
        <dbReference type="SAM" id="Phobius"/>
    </source>
</evidence>
<feature type="transmembrane region" description="Helical" evidence="1">
    <location>
        <begin position="40"/>
        <end position="66"/>
    </location>
</feature>
<feature type="transmembrane region" description="Helical" evidence="1">
    <location>
        <begin position="118"/>
        <end position="138"/>
    </location>
</feature>
<evidence type="ECO:0000313" key="3">
    <source>
        <dbReference type="EMBL" id="MEO3939759.1"/>
    </source>
</evidence>
<sequence>MALLTAAVLALGVTMQSVPSLSVADLSVDQTFSVNHSIPLTVLALILNVVFGPIAGALLVLGTSLFQLLVLRSRAKALLFALTAGWGWLACQLLKVIIGRQRPDPGALVDALVPEPVSNSFPSGHTSLAVALAIGAYFMVHGTRWAKPTAWAGGILAITVAWSRVYIGAHYPTDVFASFLATPAAILLFMWLWNRYASRLLARLPLQTCPPTKDQ</sequence>
<evidence type="ECO:0000259" key="2">
    <source>
        <dbReference type="SMART" id="SM00014"/>
    </source>
</evidence>
<dbReference type="Gene3D" id="1.20.144.10">
    <property type="entry name" value="Phosphatidic acid phosphatase type 2/haloperoxidase"/>
    <property type="match status" value="1"/>
</dbReference>
<dbReference type="SMART" id="SM00014">
    <property type="entry name" value="acidPPc"/>
    <property type="match status" value="1"/>
</dbReference>
<keyword evidence="1" id="KW-1133">Transmembrane helix</keyword>
<feature type="transmembrane region" description="Helical" evidence="1">
    <location>
        <begin position="150"/>
        <end position="169"/>
    </location>
</feature>
<dbReference type="InterPro" id="IPR000326">
    <property type="entry name" value="PAP2/HPO"/>
</dbReference>
<feature type="transmembrane region" description="Helical" evidence="1">
    <location>
        <begin position="78"/>
        <end position="98"/>
    </location>
</feature>
<dbReference type="PANTHER" id="PTHR14969">
    <property type="entry name" value="SPHINGOSINE-1-PHOSPHATE PHOSPHOHYDROLASE"/>
    <property type="match status" value="1"/>
</dbReference>
<gene>
    <name evidence="3" type="ORF">V3C41_01595</name>
</gene>
<feature type="transmembrane region" description="Helical" evidence="1">
    <location>
        <begin position="175"/>
        <end position="193"/>
    </location>
</feature>
<keyword evidence="1" id="KW-0472">Membrane</keyword>
<dbReference type="Proteomes" id="UP001448614">
    <property type="component" value="Unassembled WGS sequence"/>
</dbReference>
<keyword evidence="4" id="KW-1185">Reference proteome</keyword>
<dbReference type="InterPro" id="IPR036938">
    <property type="entry name" value="PAP2/HPO_sf"/>
</dbReference>